<dbReference type="PANTHER" id="PTHR34047:SF7">
    <property type="entry name" value="RNA-DIRECTED DNA POLYMERASE"/>
    <property type="match status" value="1"/>
</dbReference>
<keyword evidence="5" id="KW-0460">Magnesium</keyword>
<keyword evidence="2" id="KW-0808">Transferase</keyword>
<dbReference type="GO" id="GO:0003964">
    <property type="term" value="F:RNA-directed DNA polymerase activity"/>
    <property type="evidence" value="ECO:0007669"/>
    <property type="project" value="UniProtKB-KW"/>
</dbReference>
<dbReference type="PANTHER" id="PTHR34047">
    <property type="entry name" value="NUCLEAR INTRON MATURASE 1, MITOCHONDRIAL-RELATED"/>
    <property type="match status" value="1"/>
</dbReference>
<dbReference type="InterPro" id="IPR043502">
    <property type="entry name" value="DNA/RNA_pol_sf"/>
</dbReference>
<comment type="similarity">
    <text evidence="8">Belongs to the bacterial reverse transcriptase family.</text>
</comment>
<evidence type="ECO:0000313" key="14">
    <source>
        <dbReference type="Proteomes" id="UP000247005"/>
    </source>
</evidence>
<dbReference type="RefSeq" id="WP_103676352.1">
    <property type="nucleotide sequence ID" value="NZ_PQGD01000012.1"/>
</dbReference>
<dbReference type="EMBL" id="PQGD01000012">
    <property type="protein sequence ID" value="POP47416.1"/>
    <property type="molecule type" value="Genomic_DNA"/>
</dbReference>
<dbReference type="OrthoDB" id="7055795at2"/>
<keyword evidence="7" id="KW-0051">Antiviral defense</keyword>
<evidence type="ECO:0000256" key="7">
    <source>
        <dbReference type="ARBA" id="ARBA00023118"/>
    </source>
</evidence>
<dbReference type="AlphaFoldDB" id="A0A2P5GMS1"/>
<dbReference type="PRINTS" id="PR00866">
    <property type="entry name" value="RNADNAPOLMS"/>
</dbReference>
<keyword evidence="4" id="KW-0479">Metal-binding</keyword>
<dbReference type="SUPFAM" id="SSF56672">
    <property type="entry name" value="DNA/RNA polymerases"/>
    <property type="match status" value="1"/>
</dbReference>
<keyword evidence="6 12" id="KW-0695">RNA-directed DNA polymerase</keyword>
<accession>A0A2P5GMS1</accession>
<evidence type="ECO:0000256" key="1">
    <source>
        <dbReference type="ARBA" id="ARBA00012493"/>
    </source>
</evidence>
<dbReference type="InterPro" id="IPR000477">
    <property type="entry name" value="RT_dom"/>
</dbReference>
<dbReference type="InterPro" id="IPR043128">
    <property type="entry name" value="Rev_trsase/Diguanyl_cyclase"/>
</dbReference>
<feature type="domain" description="Reverse transcriptase" evidence="10">
    <location>
        <begin position="217"/>
        <end position="429"/>
    </location>
</feature>
<dbReference type="InterPro" id="IPR051083">
    <property type="entry name" value="GrpII_Intron_Splice-Mob/Def"/>
</dbReference>
<evidence type="ECO:0000256" key="8">
    <source>
        <dbReference type="ARBA" id="ARBA00034120"/>
    </source>
</evidence>
<dbReference type="PROSITE" id="PS50878">
    <property type="entry name" value="RT_POL"/>
    <property type="match status" value="1"/>
</dbReference>
<comment type="caution">
    <text evidence="12">The sequence shown here is derived from an EMBL/GenBank/DDBJ whole genome shotgun (WGS) entry which is preliminary data.</text>
</comment>
<keyword evidence="13" id="KW-1185">Reference proteome</keyword>
<evidence type="ECO:0000256" key="2">
    <source>
        <dbReference type="ARBA" id="ARBA00022679"/>
    </source>
</evidence>
<dbReference type="Proteomes" id="UP000247005">
    <property type="component" value="Unassembled WGS sequence"/>
</dbReference>
<evidence type="ECO:0000256" key="4">
    <source>
        <dbReference type="ARBA" id="ARBA00022723"/>
    </source>
</evidence>
<dbReference type="GO" id="GO:0046872">
    <property type="term" value="F:metal ion binding"/>
    <property type="evidence" value="ECO:0007669"/>
    <property type="project" value="UniProtKB-KW"/>
</dbReference>
<keyword evidence="3" id="KW-0548">Nucleotidyltransferase</keyword>
<reference evidence="13 14" key="1">
    <citation type="submission" date="2018-01" db="EMBL/GenBank/DDBJ databases">
        <title>Superficieibacter electus gen. nov., sp. nov., an extended-spectrum beta-lactamase possessing member of the Enterobacteriaceae family, isolated from intensive care unit surfaces.</title>
        <authorList>
            <person name="Potter R.F."/>
            <person name="D'Souza A.W."/>
        </authorList>
    </citation>
    <scope>NUCLEOTIDE SEQUENCE [LARGE SCALE GENOMIC DNA]</scope>
    <source>
        <strain evidence="12 14">BP-1</strain>
        <strain evidence="11 13">BP-2</strain>
    </source>
</reference>
<dbReference type="EMBL" id="PQGE01000009">
    <property type="protein sequence ID" value="POP44695.1"/>
    <property type="molecule type" value="Genomic_DNA"/>
</dbReference>
<dbReference type="Pfam" id="PF00078">
    <property type="entry name" value="RVT_1"/>
    <property type="match status" value="1"/>
</dbReference>
<evidence type="ECO:0000256" key="3">
    <source>
        <dbReference type="ARBA" id="ARBA00022695"/>
    </source>
</evidence>
<dbReference type="InterPro" id="IPR000123">
    <property type="entry name" value="Reverse_transcriptase_msDNA"/>
</dbReference>
<evidence type="ECO:0000256" key="6">
    <source>
        <dbReference type="ARBA" id="ARBA00022918"/>
    </source>
</evidence>
<dbReference type="Gene3D" id="3.10.10.10">
    <property type="entry name" value="HIV Type 1 Reverse Transcriptase, subunit A, domain 1"/>
    <property type="match status" value="1"/>
</dbReference>
<proteinExistence type="inferred from homology"/>
<evidence type="ECO:0000313" key="11">
    <source>
        <dbReference type="EMBL" id="POP44695.1"/>
    </source>
</evidence>
<dbReference type="Proteomes" id="UP000237073">
    <property type="component" value="Unassembled WGS sequence"/>
</dbReference>
<dbReference type="Gene3D" id="3.30.70.270">
    <property type="match status" value="1"/>
</dbReference>
<evidence type="ECO:0000313" key="13">
    <source>
        <dbReference type="Proteomes" id="UP000237073"/>
    </source>
</evidence>
<dbReference type="EC" id="2.7.7.49" evidence="1"/>
<protein>
    <recommendedName>
        <fullName evidence="1">RNA-directed DNA polymerase</fullName>
        <ecNumber evidence="1">2.7.7.49</ecNumber>
    </recommendedName>
</protein>
<evidence type="ECO:0000313" key="12">
    <source>
        <dbReference type="EMBL" id="POP47416.1"/>
    </source>
</evidence>
<dbReference type="NCBIfam" id="NF038233">
    <property type="entry name" value="retron_St85_RT"/>
    <property type="match status" value="1"/>
</dbReference>
<dbReference type="GO" id="GO:0051607">
    <property type="term" value="P:defense response to virus"/>
    <property type="evidence" value="ECO:0007669"/>
    <property type="project" value="UniProtKB-KW"/>
</dbReference>
<gene>
    <name evidence="12" type="ORF">CHU32_15555</name>
    <name evidence="11" type="ORF">CHU33_12210</name>
</gene>
<organism evidence="12 14">
    <name type="scientific">Superficieibacter electus</name>
    <dbReference type="NCBI Taxonomy" id="2022662"/>
    <lineage>
        <taxon>Bacteria</taxon>
        <taxon>Pseudomonadati</taxon>
        <taxon>Pseudomonadota</taxon>
        <taxon>Gammaproteobacteria</taxon>
        <taxon>Enterobacterales</taxon>
        <taxon>Enterobacteriaceae</taxon>
        <taxon>Superficieibacter</taxon>
    </lineage>
</organism>
<evidence type="ECO:0000256" key="5">
    <source>
        <dbReference type="ARBA" id="ARBA00022842"/>
    </source>
</evidence>
<comment type="catalytic activity">
    <reaction evidence="9">
        <text>DNA(n) + a 2'-deoxyribonucleoside 5'-triphosphate = DNA(n+1) + diphosphate</text>
        <dbReference type="Rhea" id="RHEA:22508"/>
        <dbReference type="Rhea" id="RHEA-COMP:17339"/>
        <dbReference type="Rhea" id="RHEA-COMP:17340"/>
        <dbReference type="ChEBI" id="CHEBI:33019"/>
        <dbReference type="ChEBI" id="CHEBI:61560"/>
        <dbReference type="ChEBI" id="CHEBI:173112"/>
        <dbReference type="EC" id="2.7.7.49"/>
    </reaction>
</comment>
<dbReference type="GO" id="GO:0003723">
    <property type="term" value="F:RNA binding"/>
    <property type="evidence" value="ECO:0007669"/>
    <property type="project" value="InterPro"/>
</dbReference>
<name>A0A2P5GMS1_9ENTR</name>
<dbReference type="CDD" id="cd03487">
    <property type="entry name" value="RT_Bac_retron_II"/>
    <property type="match status" value="1"/>
</dbReference>
<sequence>MEESTNYKLLVWGLSVIQPATPNEVLNYLTSTLNDNGLLPDVEKMIHYFELLDQLGYIHQVSKRNNLYSLTPRGNERLTPALKRLRDKIRLFMLDNCHSISKLGVLASTDTENMGGDSPSLQLRHNLKEVPHPSLSWAAGTLPSSPRQAWVRIYEQLNIGSMSSDEASTPTTARNAPLSFVGRLGFSLNYYSFNKIDEPLFNNDGVTAIASCIGISPGLITAMVKSPKRYYRTFNLRKKSGGFRSILAPRKFIKTIQYWLKDHVLNRLKIHSSCYSYRSGVSIKDNAINHVKKKFVASIDISDYFGSINKKMVKDCFYKNNIPDHIVNTISGIVTYNDVLPQGAPTSPIISNAILFEFDEEMTAHALTLDCIYTRYSDDISISSDYKENIAILINIAEANLLSAGFTLNRQKQRIASDNSRQVVTGILVNESIRPTRCYRKKIRSAFDHALKEQDGSQLTINKLRGYLNYLKSFETYGFKFNEKKYKETLDFLIALKQS</sequence>
<evidence type="ECO:0000259" key="10">
    <source>
        <dbReference type="PROSITE" id="PS50878"/>
    </source>
</evidence>
<evidence type="ECO:0000256" key="9">
    <source>
        <dbReference type="ARBA" id="ARBA00048173"/>
    </source>
</evidence>